<feature type="region of interest" description="Disordered" evidence="1">
    <location>
        <begin position="209"/>
        <end position="228"/>
    </location>
</feature>
<evidence type="ECO:0000313" key="3">
    <source>
        <dbReference type="Proteomes" id="UP001445076"/>
    </source>
</evidence>
<dbReference type="EMBL" id="JARKIK010000039">
    <property type="protein sequence ID" value="KAK8738490.1"/>
    <property type="molecule type" value="Genomic_DNA"/>
</dbReference>
<organism evidence="2 3">
    <name type="scientific">Cherax quadricarinatus</name>
    <name type="common">Australian red claw crayfish</name>
    <dbReference type="NCBI Taxonomy" id="27406"/>
    <lineage>
        <taxon>Eukaryota</taxon>
        <taxon>Metazoa</taxon>
        <taxon>Ecdysozoa</taxon>
        <taxon>Arthropoda</taxon>
        <taxon>Crustacea</taxon>
        <taxon>Multicrustacea</taxon>
        <taxon>Malacostraca</taxon>
        <taxon>Eumalacostraca</taxon>
        <taxon>Eucarida</taxon>
        <taxon>Decapoda</taxon>
        <taxon>Pleocyemata</taxon>
        <taxon>Astacidea</taxon>
        <taxon>Parastacoidea</taxon>
        <taxon>Parastacidae</taxon>
        <taxon>Cherax</taxon>
    </lineage>
</organism>
<feature type="region of interest" description="Disordered" evidence="1">
    <location>
        <begin position="458"/>
        <end position="571"/>
    </location>
</feature>
<feature type="compositionally biased region" description="Polar residues" evidence="1">
    <location>
        <begin position="1062"/>
        <end position="1073"/>
    </location>
</feature>
<feature type="compositionally biased region" description="Acidic residues" evidence="1">
    <location>
        <begin position="152"/>
        <end position="172"/>
    </location>
</feature>
<evidence type="ECO:0000313" key="2">
    <source>
        <dbReference type="EMBL" id="KAK8738490.1"/>
    </source>
</evidence>
<feature type="compositionally biased region" description="Basic and acidic residues" evidence="1">
    <location>
        <begin position="394"/>
        <end position="406"/>
    </location>
</feature>
<reference evidence="2" key="2">
    <citation type="submission" date="2024-01" db="EMBL/GenBank/DDBJ databases">
        <authorList>
            <person name="He J."/>
            <person name="Wang M."/>
            <person name="Zheng J."/>
            <person name="Liu Z."/>
        </authorList>
    </citation>
    <scope>NUCLEOTIDE SEQUENCE</scope>
    <source>
        <strain evidence="2">ZL_2023a</strain>
        <tissue evidence="2">Muscle</tissue>
    </source>
</reference>
<feature type="compositionally biased region" description="Basic and acidic residues" evidence="1">
    <location>
        <begin position="17"/>
        <end position="51"/>
    </location>
</feature>
<feature type="compositionally biased region" description="Pro residues" evidence="1">
    <location>
        <begin position="633"/>
        <end position="642"/>
    </location>
</feature>
<feature type="compositionally biased region" description="Basic and acidic residues" evidence="1">
    <location>
        <begin position="1136"/>
        <end position="1155"/>
    </location>
</feature>
<feature type="region of interest" description="Disordered" evidence="1">
    <location>
        <begin position="598"/>
        <end position="671"/>
    </location>
</feature>
<feature type="region of interest" description="Disordered" evidence="1">
    <location>
        <begin position="1127"/>
        <end position="1169"/>
    </location>
</feature>
<feature type="region of interest" description="Disordered" evidence="1">
    <location>
        <begin position="268"/>
        <end position="317"/>
    </location>
</feature>
<accession>A0AAW0XFP0</accession>
<keyword evidence="3" id="KW-1185">Reference proteome</keyword>
<feature type="region of interest" description="Disordered" evidence="1">
    <location>
        <begin position="387"/>
        <end position="406"/>
    </location>
</feature>
<feature type="compositionally biased region" description="Low complexity" evidence="1">
    <location>
        <begin position="58"/>
        <end position="71"/>
    </location>
</feature>
<feature type="compositionally biased region" description="Basic residues" evidence="1">
    <location>
        <begin position="1"/>
        <end position="16"/>
    </location>
</feature>
<dbReference type="AlphaFoldDB" id="A0AAW0XFP0"/>
<feature type="compositionally biased region" description="Basic and acidic residues" evidence="1">
    <location>
        <begin position="875"/>
        <end position="886"/>
    </location>
</feature>
<protein>
    <recommendedName>
        <fullName evidence="4">Protein stoned-A</fullName>
    </recommendedName>
</protein>
<name>A0AAW0XFP0_CHEQU</name>
<dbReference type="Proteomes" id="UP001445076">
    <property type="component" value="Unassembled WGS sequence"/>
</dbReference>
<feature type="region of interest" description="Disordered" evidence="1">
    <location>
        <begin position="1059"/>
        <end position="1115"/>
    </location>
</feature>
<comment type="caution">
    <text evidence="2">The sequence shown here is derived from an EMBL/GenBank/DDBJ whole genome shotgun (WGS) entry which is preliminary data.</text>
</comment>
<reference evidence="2 3" key="1">
    <citation type="journal article" date="2024" name="BMC Genomics">
        <title>Genome assembly of redclaw crayfish (Cherax quadricarinatus) provides insights into its immune adaptation and hypoxia tolerance.</title>
        <authorList>
            <person name="Liu Z."/>
            <person name="Zheng J."/>
            <person name="Li H."/>
            <person name="Fang K."/>
            <person name="Wang S."/>
            <person name="He J."/>
            <person name="Zhou D."/>
            <person name="Weng S."/>
            <person name="Chi M."/>
            <person name="Gu Z."/>
            <person name="He J."/>
            <person name="Li F."/>
            <person name="Wang M."/>
        </authorList>
    </citation>
    <scope>NUCLEOTIDE SEQUENCE [LARGE SCALE GENOMIC DNA]</scope>
    <source>
        <strain evidence="2">ZL_2023a</strain>
    </source>
</reference>
<sequence length="1239" mass="135681">MHKIKKGIKKKIKGKKEKNDELFTPEELEKYKREKEEEARRLAEQQEKSEDTEQLQQESAPSVEVAAAAIITGSDTKESTSSGGDDWRNFFAATDTVLKQTSDNLVHIKEASFFHKKEDKPVEPSAEATVSAAAVVSSTAKNWVDLEKGGIDDETTVEEEEQQEEPQPEPEPVELQFIEDLPEVDVDEFTDVFDTTYVDNVESGQVKLHYIPDSPTSTDPNEPDPFDTSVVDKVLHIEKPKPKVSESKPEKKKKLVSLGCAVEVLTGTAQGVEKPTPPGSSKRRRVVPREINLLADANGGEESLDTSETVEKEQENKVEDVNILDEILCVGDLDAELPEPGVVLHLTSRSASPLVPSAEDETKSDAGVIVNIGCEGNNKEVDLSEFLESSGEDQDSKETKPDNGKDLDLKDLVAEFDIIDKSEVTNEALGVAEPDSNEDEFDAEFAFLAAESVAKAKEKELEELEEDPFDTSAAAQVLGPDDNVVAEKDPFDVGFAEEVLGEEKQKVKPSKPPPPRPKPPKIQEETPVEVDPFDTSIADKHLPVDPFAFTETDTNLPETLQPQPESQLVKSENFDPFDTSIADSFGKTELKVLETELISGNEAEPAESLKKSVSDFDFNPREEEPETTIQAKPAPPARPQPPCLLTGTDDKDTSAPVLAPSQSTDIDDFDPFDTSIAAKVEIQSLEAELLNQPEQEQQTEKQICAEPTKTRPPRPAPAQAHLLATTPTDTNPTLQPSTVNNEVKEDDTFDPFDTSIANNFGKTELKSLENELLSATETAKDINIVASEKPKRELLNLPIKPLQPPSPKCLLATTPIDEQPTLQPVIEPTAEPTESQSDDFDPFDTSIADKFGKTELKVLESELLVSESLQKVEVDDSFDPRAKTEAPLRPPRPSRPSSPAQPHCLLTASPVSTPKDVELLAPTELIPVNTNEDVDPFDTSIADNFGKTELRHLEKELLTSGVPTVHDDFDDFDPRKEEAQKRSTLTHALAPKRPPAPASCLLVATPTDSKVPLQPCLNPVQEPLEGITAEGFDPFDTSIADRLGKTEIKVLEETLFAKESETSINSLSVTSEPGNFKADHLLSSSPIGDLGPTLQPVAESKREEPEDFDPFDTSIANQFGKTELKTLESELLSDSGTKRSLSDNEFDPREEDKVPKRPPLPVKKPGSPSSLLDSCDYHNIFDRPIQALQAPSSAAALDNCDPFDTSIADNIAPSKAELKYLETELLSAAQDPFDTSNFP</sequence>
<feature type="compositionally biased region" description="Polar residues" evidence="1">
    <location>
        <begin position="551"/>
        <end position="570"/>
    </location>
</feature>
<evidence type="ECO:0000256" key="1">
    <source>
        <dbReference type="SAM" id="MobiDB-lite"/>
    </source>
</evidence>
<feature type="compositionally biased region" description="Polar residues" evidence="1">
    <location>
        <begin position="725"/>
        <end position="741"/>
    </location>
</feature>
<feature type="region of interest" description="Disordered" evidence="1">
    <location>
        <begin position="875"/>
        <end position="905"/>
    </location>
</feature>
<feature type="compositionally biased region" description="Basic and acidic residues" evidence="1">
    <location>
        <begin position="607"/>
        <end position="622"/>
    </location>
</feature>
<feature type="region of interest" description="Disordered" evidence="1">
    <location>
        <begin position="145"/>
        <end position="172"/>
    </location>
</feature>
<proteinExistence type="predicted"/>
<feature type="region of interest" description="Disordered" evidence="1">
    <location>
        <begin position="1"/>
        <end position="85"/>
    </location>
</feature>
<evidence type="ECO:0008006" key="4">
    <source>
        <dbReference type="Google" id="ProtNLM"/>
    </source>
</evidence>
<gene>
    <name evidence="2" type="ORF">OTU49_003905</name>
</gene>
<feature type="region of interest" description="Disordered" evidence="1">
    <location>
        <begin position="687"/>
        <end position="757"/>
    </location>
</feature>
<dbReference type="EMBL" id="JARKIK010000039">
    <property type="protein sequence ID" value="KAK8738492.1"/>
    <property type="molecule type" value="Genomic_DNA"/>
</dbReference>